<feature type="signal peptide" evidence="1">
    <location>
        <begin position="1"/>
        <end position="26"/>
    </location>
</feature>
<protein>
    <submittedName>
        <fullName evidence="2">SdpA family antimicrobial peptide system protein</fullName>
    </submittedName>
</protein>
<dbReference type="Proteomes" id="UP000298471">
    <property type="component" value="Unassembled WGS sequence"/>
</dbReference>
<accession>A0A4Z0QHR3</accession>
<dbReference type="EMBL" id="SRMB01000001">
    <property type="protein sequence ID" value="TGE29607.1"/>
    <property type="molecule type" value="Genomic_DNA"/>
</dbReference>
<comment type="caution">
    <text evidence="2">The sequence shown here is derived from an EMBL/GenBank/DDBJ whole genome shotgun (WGS) entry which is preliminary data.</text>
</comment>
<name>A0A4Z0QHR3_9BACT</name>
<organism evidence="2 3">
    <name type="scientific">Hymenobacter metallicola</name>
    <dbReference type="NCBI Taxonomy" id="2563114"/>
    <lineage>
        <taxon>Bacteria</taxon>
        <taxon>Pseudomonadati</taxon>
        <taxon>Bacteroidota</taxon>
        <taxon>Cytophagia</taxon>
        <taxon>Cytophagales</taxon>
        <taxon>Hymenobacteraceae</taxon>
        <taxon>Hymenobacter</taxon>
    </lineage>
</organism>
<reference evidence="2 3" key="1">
    <citation type="submission" date="2019-04" db="EMBL/GenBank/DDBJ databases">
        <authorList>
            <person name="Feng G."/>
            <person name="Zhang J."/>
            <person name="Zhu H."/>
        </authorList>
    </citation>
    <scope>NUCLEOTIDE SEQUENCE [LARGE SCALE GENOMIC DNA]</scope>
    <source>
        <strain evidence="2 3">9PBR-1</strain>
    </source>
</reference>
<keyword evidence="3" id="KW-1185">Reference proteome</keyword>
<evidence type="ECO:0000256" key="1">
    <source>
        <dbReference type="SAM" id="SignalP"/>
    </source>
</evidence>
<keyword evidence="1" id="KW-0732">Signal</keyword>
<dbReference type="InterPro" id="IPR023902">
    <property type="entry name" value="Sporulation_SdpA"/>
</dbReference>
<dbReference type="RefSeq" id="WP_135394217.1">
    <property type="nucleotide sequence ID" value="NZ_SRMB01000001.1"/>
</dbReference>
<feature type="chain" id="PRO_5021331251" evidence="1">
    <location>
        <begin position="27"/>
        <end position="181"/>
    </location>
</feature>
<dbReference type="AlphaFoldDB" id="A0A4Z0QHR3"/>
<proteinExistence type="predicted"/>
<dbReference type="NCBIfam" id="TIGR04034">
    <property type="entry name" value="export_SdpA"/>
    <property type="match status" value="1"/>
</dbReference>
<dbReference type="Pfam" id="PF17418">
    <property type="entry name" value="SdpA"/>
    <property type="match status" value="1"/>
</dbReference>
<sequence length="181" mass="21202">MVLKRLTFYFAVLLLGFVLVSKAVQASVSVNATDTSFQERYLFSALLPEGWGFFTKSPRDEKKVLYKLEADKSLTLATYHNSDADNLFGFSRRSRRTNLEFSRLMAQVQEKDWERYQHYTLRDLLRLDTIPSVQLKYSAGKYTQLTKGTYLVKAYTIVPWAWAQFPEHYTNPERYLKLTIN</sequence>
<evidence type="ECO:0000313" key="3">
    <source>
        <dbReference type="Proteomes" id="UP000298471"/>
    </source>
</evidence>
<dbReference type="OrthoDB" id="799068at2"/>
<gene>
    <name evidence="2" type="ORF">E5K02_09185</name>
</gene>
<evidence type="ECO:0000313" key="2">
    <source>
        <dbReference type="EMBL" id="TGE29607.1"/>
    </source>
</evidence>